<evidence type="ECO:0000313" key="3">
    <source>
        <dbReference type="Proteomes" id="UP000011765"/>
    </source>
</evidence>
<dbReference type="eggNOG" id="COG1351">
    <property type="taxonomic scope" value="Bacteria"/>
</dbReference>
<evidence type="ECO:0000256" key="1">
    <source>
        <dbReference type="HAMAP-Rule" id="MF_01408"/>
    </source>
</evidence>
<keyword evidence="1" id="KW-0545">Nucleotide biosynthesis</keyword>
<keyword evidence="1" id="KW-0274">FAD</keyword>
<feature type="binding site" evidence="1">
    <location>
        <begin position="55"/>
        <end position="58"/>
    </location>
    <ligand>
        <name>dUMP</name>
        <dbReference type="ChEBI" id="CHEBI:246422"/>
        <note>ligand shared between dimeric partners</note>
    </ligand>
</feature>
<dbReference type="GO" id="GO:0004799">
    <property type="term" value="F:thymidylate synthase activity"/>
    <property type="evidence" value="ECO:0007669"/>
    <property type="project" value="TreeGrafter"/>
</dbReference>
<dbReference type="PANTHER" id="PTHR34934">
    <property type="entry name" value="FLAVIN-DEPENDENT THYMIDYLATE SYNTHASE"/>
    <property type="match status" value="1"/>
</dbReference>
<sequence length="216" mass="25206">MSITNKSIFDVYSELKEDEAQDLVKRLYKMGHHTPFEHASFTFGIENISRSCSHQLVRHRIASFTQKSQRYTRFGAKALASGSDKRVEIEDLYVFPPSFQKHSSILTKYRDYLELGRRLYEDLLSKGVPAEDARYILPNSTHTSLVMTMNFRELMHASSLRLCQRAQWEIRSVFEEIKKRVFEVSPFLSEFLCPKCEIIGYCNEEKSCGRKPKKES</sequence>
<keyword evidence="1" id="KW-0521">NADP</keyword>
<dbReference type="KEGG" id="tnr:Thena_1526"/>
<dbReference type="AlphaFoldDB" id="M1E8F1"/>
<feature type="binding site" evidence="1">
    <location>
        <begin position="150"/>
        <end position="152"/>
    </location>
    <ligand>
        <name>FAD</name>
        <dbReference type="ChEBI" id="CHEBI:57692"/>
        <note>ligand shared between neighboring subunits</note>
    </ligand>
</feature>
<protein>
    <recommendedName>
        <fullName evidence="1">Flavin-dependent thymidylate synthase</fullName>
        <shortName evidence="1">FDTS</shortName>
        <ecNumber evidence="1">2.1.1.148</ecNumber>
    </recommendedName>
    <alternativeName>
        <fullName evidence="1">FAD-dependent thymidylate synthase</fullName>
    </alternativeName>
    <alternativeName>
        <fullName evidence="1">Thymidylate synthase ThyX</fullName>
        <shortName evidence="1">TS</shortName>
        <shortName evidence="1">TSase</shortName>
    </alternativeName>
</protein>
<dbReference type="UniPathway" id="UPA00575"/>
<dbReference type="EMBL" id="CP002690">
    <property type="protein sequence ID" value="AEE15138.1"/>
    <property type="molecule type" value="Genomic_DNA"/>
</dbReference>
<feature type="active site" description="Involved in ionization of N3 of dUMP, leading to its activation" evidence="1">
    <location>
        <position position="161"/>
    </location>
</feature>
<reference evidence="2 3" key="1">
    <citation type="submission" date="2011-04" db="EMBL/GenBank/DDBJ databases">
        <title>The complete genome of Thermodesulfobium narugense DSM 14796.</title>
        <authorList>
            <consortium name="US DOE Joint Genome Institute (JGI-PGF)"/>
            <person name="Lucas S."/>
            <person name="Han J."/>
            <person name="Lapidus A."/>
            <person name="Bruce D."/>
            <person name="Goodwin L."/>
            <person name="Pitluck S."/>
            <person name="Peters L."/>
            <person name="Kyrpides N."/>
            <person name="Mavromatis K."/>
            <person name="Pagani I."/>
            <person name="Ivanova N."/>
            <person name="Ovchinnikova G."/>
            <person name="Zhang X."/>
            <person name="Saunders L."/>
            <person name="Detter J.C."/>
            <person name="Tapia R."/>
            <person name="Han C."/>
            <person name="Land M."/>
            <person name="Hauser L."/>
            <person name="Markowitz V."/>
            <person name="Cheng J.-F."/>
            <person name="Hugenholtz P."/>
            <person name="Woyke T."/>
            <person name="Wu D."/>
            <person name="Spring S."/>
            <person name="Schroeder M."/>
            <person name="Brambilla E."/>
            <person name="Klenk H.-P."/>
            <person name="Eisen J.A."/>
        </authorList>
    </citation>
    <scope>NUCLEOTIDE SEQUENCE [LARGE SCALE GENOMIC DNA]</scope>
    <source>
        <strain evidence="2 3">DSM 14796</strain>
    </source>
</reference>
<comment type="similarity">
    <text evidence="1">Belongs to the thymidylate synthase ThyX family.</text>
</comment>
<dbReference type="Gene3D" id="3.30.1360.170">
    <property type="match status" value="1"/>
</dbReference>
<dbReference type="Pfam" id="PF02511">
    <property type="entry name" value="Thy1"/>
    <property type="match status" value="1"/>
</dbReference>
<comment type="catalytic activity">
    <reaction evidence="1">
        <text>dUMP + (6R)-5,10-methylene-5,6,7,8-tetrahydrofolate + NADPH + H(+) = dTMP + (6S)-5,6,7,8-tetrahydrofolate + NADP(+)</text>
        <dbReference type="Rhea" id="RHEA:29043"/>
        <dbReference type="ChEBI" id="CHEBI:15378"/>
        <dbReference type="ChEBI" id="CHEBI:15636"/>
        <dbReference type="ChEBI" id="CHEBI:57453"/>
        <dbReference type="ChEBI" id="CHEBI:57783"/>
        <dbReference type="ChEBI" id="CHEBI:58349"/>
        <dbReference type="ChEBI" id="CHEBI:63528"/>
        <dbReference type="ChEBI" id="CHEBI:246422"/>
        <dbReference type="EC" id="2.1.1.148"/>
    </reaction>
</comment>
<dbReference type="InterPro" id="IPR003669">
    <property type="entry name" value="Thymidylate_synthase_ThyX"/>
</dbReference>
<keyword evidence="1" id="KW-0285">Flavoprotein</keyword>
<dbReference type="HOGENOM" id="CLU_077585_0_0_9"/>
<organism evidence="2 3">
    <name type="scientific">Thermodesulfobium narugense DSM 14796</name>
    <dbReference type="NCBI Taxonomy" id="747365"/>
    <lineage>
        <taxon>Bacteria</taxon>
        <taxon>Pseudomonadati</taxon>
        <taxon>Thermodesulfobiota</taxon>
        <taxon>Thermodesulfobiia</taxon>
        <taxon>Thermodesulfobiales</taxon>
        <taxon>Thermodesulfobiaceae</taxon>
        <taxon>Thermodesulfobium</taxon>
    </lineage>
</organism>
<dbReference type="SUPFAM" id="SSF69796">
    <property type="entry name" value="Thymidylate synthase-complementing protein Thy1"/>
    <property type="match status" value="1"/>
</dbReference>
<dbReference type="GO" id="GO:0032259">
    <property type="term" value="P:methylation"/>
    <property type="evidence" value="ECO:0007669"/>
    <property type="project" value="UniProtKB-KW"/>
</dbReference>
<feature type="binding site" evidence="1">
    <location>
        <position position="156"/>
    </location>
    <ligand>
        <name>FAD</name>
        <dbReference type="ChEBI" id="CHEBI:57692"/>
        <note>ligand shared between neighboring subunits</note>
    </ligand>
</feature>
<dbReference type="PROSITE" id="PS51331">
    <property type="entry name" value="THYX"/>
    <property type="match status" value="1"/>
</dbReference>
<feature type="binding site" description="in other chain" evidence="1">
    <location>
        <position position="134"/>
    </location>
    <ligand>
        <name>dUMP</name>
        <dbReference type="ChEBI" id="CHEBI:246422"/>
        <note>ligand shared between dimeric partners</note>
    </ligand>
</feature>
<dbReference type="PANTHER" id="PTHR34934:SF1">
    <property type="entry name" value="FLAVIN-DEPENDENT THYMIDYLATE SYNTHASE"/>
    <property type="match status" value="1"/>
</dbReference>
<dbReference type="CDD" id="cd20175">
    <property type="entry name" value="ThyX"/>
    <property type="match status" value="1"/>
</dbReference>
<feature type="binding site" evidence="1">
    <location>
        <begin position="58"/>
        <end position="60"/>
    </location>
    <ligand>
        <name>FAD</name>
        <dbReference type="ChEBI" id="CHEBI:57692"/>
        <note>ligand shared between neighboring subunits</note>
    </ligand>
</feature>
<proteinExistence type="inferred from homology"/>
<dbReference type="GO" id="GO:0070402">
    <property type="term" value="F:NADPH binding"/>
    <property type="evidence" value="ECO:0007669"/>
    <property type="project" value="TreeGrafter"/>
</dbReference>
<keyword evidence="1" id="KW-0808">Transferase</keyword>
<dbReference type="Proteomes" id="UP000011765">
    <property type="component" value="Chromosome"/>
</dbReference>
<dbReference type="HAMAP" id="MF_01408">
    <property type="entry name" value="ThyX"/>
    <property type="match status" value="1"/>
</dbReference>
<accession>M1E8F1</accession>
<dbReference type="GO" id="GO:0050797">
    <property type="term" value="F:thymidylate synthase (FAD) activity"/>
    <property type="evidence" value="ECO:0007669"/>
    <property type="project" value="UniProtKB-UniRule"/>
</dbReference>
<keyword evidence="1" id="KW-0489">Methyltransferase</keyword>
<dbReference type="GO" id="GO:0006235">
    <property type="term" value="P:dTTP biosynthetic process"/>
    <property type="evidence" value="ECO:0007669"/>
    <property type="project" value="UniProtKB-UniRule"/>
</dbReference>
<name>M1E8F1_9BACT</name>
<comment type="function">
    <text evidence="1">Catalyzes the reductive methylation of 2'-deoxyuridine-5'-monophosphate (dUMP) to 2'-deoxythymidine-5'-monophosphate (dTMP) while utilizing 5,10-methylenetetrahydrofolate (mTHF) as the methyl donor, and NADPH and FADH(2) as the reductant.</text>
</comment>
<comment type="pathway">
    <text evidence="1">Pyrimidine metabolism; dTTP biosynthesis.</text>
</comment>
<keyword evidence="3" id="KW-1185">Reference proteome</keyword>
<evidence type="ECO:0000313" key="2">
    <source>
        <dbReference type="EMBL" id="AEE15138.1"/>
    </source>
</evidence>
<feature type="binding site" description="in other chain" evidence="1">
    <location>
        <begin position="66"/>
        <end position="70"/>
    </location>
    <ligand>
        <name>dUMP</name>
        <dbReference type="ChEBI" id="CHEBI:246422"/>
        <note>ligand shared between dimeric partners</note>
    </ligand>
</feature>
<dbReference type="GO" id="GO:0050660">
    <property type="term" value="F:flavin adenine dinucleotide binding"/>
    <property type="evidence" value="ECO:0007669"/>
    <property type="project" value="UniProtKB-UniRule"/>
</dbReference>
<dbReference type="EC" id="2.1.1.148" evidence="1"/>
<dbReference type="NCBIfam" id="TIGR02170">
    <property type="entry name" value="thyX"/>
    <property type="match status" value="1"/>
</dbReference>
<dbReference type="STRING" id="747365.Thena_1526"/>
<dbReference type="GO" id="GO:0006231">
    <property type="term" value="P:dTMP biosynthetic process"/>
    <property type="evidence" value="ECO:0007669"/>
    <property type="project" value="UniProtKB-UniRule"/>
</dbReference>
<gene>
    <name evidence="1" type="primary">thyX</name>
    <name evidence="2" type="ORF">Thena_1526</name>
</gene>
<comment type="cofactor">
    <cofactor evidence="1">
        <name>FAD</name>
        <dbReference type="ChEBI" id="CHEBI:57692"/>
    </cofactor>
    <text evidence="1">Binds 4 FAD per tetramer. Each FAD binding site is formed by three monomers.</text>
</comment>
<comment type="subunit">
    <text evidence="1">Homotetramer.</text>
</comment>
<dbReference type="InterPro" id="IPR036098">
    <property type="entry name" value="Thymidylate_synthase_ThyX_sf"/>
</dbReference>
<feature type="binding site" evidence="1">
    <location>
        <position position="161"/>
    </location>
    <ligand>
        <name>dUMP</name>
        <dbReference type="ChEBI" id="CHEBI:246422"/>
        <note>ligand shared between dimeric partners</note>
    </ligand>
</feature>
<feature type="binding site" evidence="1">
    <location>
        <position position="66"/>
    </location>
    <ligand>
        <name>FAD</name>
        <dbReference type="ChEBI" id="CHEBI:57692"/>
        <note>ligand shared between neighboring subunits</note>
    </ligand>
</feature>
<feature type="binding site" evidence="1">
    <location>
        <position position="34"/>
    </location>
    <ligand>
        <name>FAD</name>
        <dbReference type="ChEBI" id="CHEBI:57692"/>
        <note>ligand shared between neighboring subunits</note>
    </ligand>
</feature>